<dbReference type="RefSeq" id="WP_130427561.1">
    <property type="nucleotide sequence ID" value="NZ_CP035949.1"/>
</dbReference>
<evidence type="ECO:0000313" key="4">
    <source>
        <dbReference type="Proteomes" id="UP000289726"/>
    </source>
</evidence>
<name>A0A4P6M8U2_9MOLU</name>
<keyword evidence="2" id="KW-1133">Transmembrane helix</keyword>
<accession>A0A4P6M8U2</accession>
<feature type="compositionally biased region" description="Low complexity" evidence="1">
    <location>
        <begin position="127"/>
        <end position="139"/>
    </location>
</feature>
<keyword evidence="2" id="KW-0812">Transmembrane</keyword>
<feature type="transmembrane region" description="Helical" evidence="2">
    <location>
        <begin position="149"/>
        <end position="170"/>
    </location>
</feature>
<dbReference type="AlphaFoldDB" id="A0A4P6M8U2"/>
<reference evidence="3 4" key="1">
    <citation type="submission" date="2019-02" db="EMBL/GenBank/DDBJ databases">
        <title>Draft Genome Sequence of Maize Bushy Stunt-like Phytoplasma group 16SrI-B (Aster yellows) in South Africa.</title>
        <authorList>
            <person name="Coetzee B."/>
            <person name="Douglas-Smit N."/>
            <person name="Maree H.J."/>
            <person name="Burger J.T."/>
            <person name="Kruger K."/>
            <person name="Pietersen G."/>
        </authorList>
    </citation>
    <scope>NUCLEOTIDE SEQUENCE [LARGE SCALE GENOMIC DNA]</scope>
    <source>
        <strain evidence="3 4">De Villa</strain>
    </source>
</reference>
<proteinExistence type="predicted"/>
<dbReference type="EMBL" id="CP035949">
    <property type="protein sequence ID" value="QBF23802.1"/>
    <property type="molecule type" value="Genomic_DNA"/>
</dbReference>
<organism evidence="3 4">
    <name type="scientific">'Catharanthus roseus' aster yellows phytoplasma</name>
    <dbReference type="NCBI Taxonomy" id="1193712"/>
    <lineage>
        <taxon>Bacteria</taxon>
        <taxon>Bacillati</taxon>
        <taxon>Mycoplasmatota</taxon>
        <taxon>Mollicutes</taxon>
        <taxon>Acholeplasmatales</taxon>
        <taxon>Acholeplasmataceae</taxon>
        <taxon>Candidatus Phytoplasma</taxon>
        <taxon>16SrI (Aster yellows group)</taxon>
    </lineage>
</organism>
<feature type="region of interest" description="Disordered" evidence="1">
    <location>
        <begin position="115"/>
        <end position="139"/>
    </location>
</feature>
<evidence type="ECO:0000313" key="3">
    <source>
        <dbReference type="EMBL" id="QBF23802.1"/>
    </source>
</evidence>
<keyword evidence="2" id="KW-0472">Membrane</keyword>
<dbReference type="Proteomes" id="UP000289726">
    <property type="component" value="Chromosome"/>
</dbReference>
<protein>
    <submittedName>
        <fullName evidence="3">Uncharacterized protein</fullName>
    </submittedName>
</protein>
<evidence type="ECO:0000256" key="2">
    <source>
        <dbReference type="SAM" id="Phobius"/>
    </source>
</evidence>
<gene>
    <name evidence="3" type="ORF">EXT02_01140</name>
</gene>
<evidence type="ECO:0000256" key="1">
    <source>
        <dbReference type="SAM" id="MobiDB-lite"/>
    </source>
</evidence>
<keyword evidence="4" id="KW-1185">Reference proteome</keyword>
<sequence>MEQIYIWVQKLNTDVNSILTSFEILTAKTLKFREVSKEYDNVLDKITNIFSYMKSISTLNDAIYEQDSKSSVSDESSNLDAKVQEALEQLGGIKKLKDQKVHVDQLNAQFNILKDQNPLTPSGGSGSSNTSGGDSDTSQNNNSNVTNSFLFFFFVIFILLFVVLILYFIFQNFANTK</sequence>